<gene>
    <name evidence="2" type="ORF">PR048_024889</name>
</gene>
<proteinExistence type="predicted"/>
<name>A0ABQ9GPY3_9NEOP</name>
<feature type="region of interest" description="Disordered" evidence="1">
    <location>
        <begin position="402"/>
        <end position="423"/>
    </location>
</feature>
<evidence type="ECO:0000256" key="1">
    <source>
        <dbReference type="SAM" id="MobiDB-lite"/>
    </source>
</evidence>
<sequence length="771" mass="86032">MNWKARCMPVPFNRQAKYRRLGKSARTHKLCNKASNILQECFLKLRCLISRPQGGENKKTVHLKCKTTAKLCRVQSPQAAFSADVGAGGYCLKTSRSNNAEACELVPSQSSSLPNVHSLANLFHTFPPPSTNHILQCARISSSDTSYMSRAACSHDRHQHTSRYPLVSGRVPVRGYILYFTLGSQPSVVFVSLPSVSPPSVGFSVRQLKATHNSPPSVDSSGQKIDNYFCIDLSWRSRLVRHRSGVREALGSSPGQDRDCKNELSLLQHYNAPVGSTALIASSAVRFTEHPSAVRKQMKPDVIISGAEIRHDSRLDSKGELNVRKEGGKEQELSANNDTVRRVTEVKLHITVSSHALDTGMDNLRSEIKRTVGLRAKGCSRMSEEISTALNIEILRADEGERDLRENPPTNGIIRHDSHMRKSGSDIGPRLNPVGSGGEVQFPPPFHSGDAPYSPQSPSSTLKTSLFKSRPNLFTHSNRTRQQIPVTCQLHVGTSPITALWKNTECAQRYILSRAFKRAQLTVNRLYMCEGTAGNWKMRGTQLHRYFDAIGTVSCSNLRTQRTCVSQDVRTTHNRRCTCRVSRRKDDAQETLHVSCSQTRGTPRRGGGRGEFADRRREIYGFLLSSLKFPLSCSVVGGWFVGGRTSLRAFLQCSVREHSVTGSAIRHRMRPTRWGHNVARRGVYDPRTLRLELHIQLNIARRKGEVTLRSLPRRNHKNTVARSALVFQSQLVDNLLCAIWCFPVAYGELLQGKLALAVCCTLLLATLHFHY</sequence>
<reference evidence="2 3" key="1">
    <citation type="submission" date="2023-02" db="EMBL/GenBank/DDBJ databases">
        <title>LHISI_Scaffold_Assembly.</title>
        <authorList>
            <person name="Stuart O.P."/>
            <person name="Cleave R."/>
            <person name="Magrath M.J.L."/>
            <person name="Mikheyev A.S."/>
        </authorList>
    </citation>
    <scope>NUCLEOTIDE SEQUENCE [LARGE SCALE GENOMIC DNA]</scope>
    <source>
        <strain evidence="2">Daus_M_001</strain>
        <tissue evidence="2">Leg muscle</tissue>
    </source>
</reference>
<comment type="caution">
    <text evidence="2">The sequence shown here is derived from an EMBL/GenBank/DDBJ whole genome shotgun (WGS) entry which is preliminary data.</text>
</comment>
<evidence type="ECO:0000313" key="3">
    <source>
        <dbReference type="Proteomes" id="UP001159363"/>
    </source>
</evidence>
<feature type="region of interest" description="Disordered" evidence="1">
    <location>
        <begin position="438"/>
        <end position="462"/>
    </location>
</feature>
<evidence type="ECO:0000313" key="2">
    <source>
        <dbReference type="EMBL" id="KAJ8874049.1"/>
    </source>
</evidence>
<organism evidence="2 3">
    <name type="scientific">Dryococelus australis</name>
    <dbReference type="NCBI Taxonomy" id="614101"/>
    <lineage>
        <taxon>Eukaryota</taxon>
        <taxon>Metazoa</taxon>
        <taxon>Ecdysozoa</taxon>
        <taxon>Arthropoda</taxon>
        <taxon>Hexapoda</taxon>
        <taxon>Insecta</taxon>
        <taxon>Pterygota</taxon>
        <taxon>Neoptera</taxon>
        <taxon>Polyneoptera</taxon>
        <taxon>Phasmatodea</taxon>
        <taxon>Verophasmatodea</taxon>
        <taxon>Anareolatae</taxon>
        <taxon>Phasmatidae</taxon>
        <taxon>Eurycanthinae</taxon>
        <taxon>Dryococelus</taxon>
    </lineage>
</organism>
<accession>A0ABQ9GPY3</accession>
<protein>
    <submittedName>
        <fullName evidence="2">Uncharacterized protein</fullName>
    </submittedName>
</protein>
<dbReference type="EMBL" id="JARBHB010000010">
    <property type="protein sequence ID" value="KAJ8874049.1"/>
    <property type="molecule type" value="Genomic_DNA"/>
</dbReference>
<dbReference type="Proteomes" id="UP001159363">
    <property type="component" value="Chromosome 9"/>
</dbReference>
<keyword evidence="3" id="KW-1185">Reference proteome</keyword>